<dbReference type="PANTHER" id="PTHR43744:SF8">
    <property type="entry name" value="SN-GLYCEROL-3-PHOSPHATE TRANSPORT SYSTEM PERMEASE PROTEIN UGPE"/>
    <property type="match status" value="1"/>
</dbReference>
<evidence type="ECO:0000256" key="6">
    <source>
        <dbReference type="ARBA" id="ARBA00023136"/>
    </source>
</evidence>
<protein>
    <submittedName>
        <fullName evidence="9">Sugar ABC transporter permease</fullName>
    </submittedName>
</protein>
<proteinExistence type="inferred from homology"/>
<dbReference type="Gene3D" id="1.10.3720.10">
    <property type="entry name" value="MetI-like"/>
    <property type="match status" value="1"/>
</dbReference>
<dbReference type="AlphaFoldDB" id="A0A174G774"/>
<feature type="transmembrane region" description="Helical" evidence="7">
    <location>
        <begin position="145"/>
        <end position="165"/>
    </location>
</feature>
<evidence type="ECO:0000256" key="7">
    <source>
        <dbReference type="RuleBase" id="RU363032"/>
    </source>
</evidence>
<dbReference type="Pfam" id="PF00528">
    <property type="entry name" value="BPD_transp_1"/>
    <property type="match status" value="1"/>
</dbReference>
<feature type="transmembrane region" description="Helical" evidence="7">
    <location>
        <begin position="186"/>
        <end position="208"/>
    </location>
</feature>
<dbReference type="RefSeq" id="WP_242354552.1">
    <property type="nucleotide sequence ID" value="NZ_CABIXC010000008.1"/>
</dbReference>
<name>A0A174G774_9FIRM</name>
<evidence type="ECO:0000256" key="2">
    <source>
        <dbReference type="ARBA" id="ARBA00022448"/>
    </source>
</evidence>
<feature type="transmembrane region" description="Helical" evidence="7">
    <location>
        <begin position="76"/>
        <end position="101"/>
    </location>
</feature>
<dbReference type="PANTHER" id="PTHR43744">
    <property type="entry name" value="ABC TRANSPORTER PERMEASE PROTEIN MG189-RELATED-RELATED"/>
    <property type="match status" value="1"/>
</dbReference>
<dbReference type="SUPFAM" id="SSF161098">
    <property type="entry name" value="MetI-like"/>
    <property type="match status" value="1"/>
</dbReference>
<evidence type="ECO:0000313" key="10">
    <source>
        <dbReference type="Proteomes" id="UP000095651"/>
    </source>
</evidence>
<keyword evidence="4 7" id="KW-0812">Transmembrane</keyword>
<evidence type="ECO:0000256" key="4">
    <source>
        <dbReference type="ARBA" id="ARBA00022692"/>
    </source>
</evidence>
<feature type="domain" description="ABC transmembrane type-1" evidence="8">
    <location>
        <begin position="76"/>
        <end position="265"/>
    </location>
</feature>
<organism evidence="9 10">
    <name type="scientific">Hungatella hathewayi</name>
    <dbReference type="NCBI Taxonomy" id="154046"/>
    <lineage>
        <taxon>Bacteria</taxon>
        <taxon>Bacillati</taxon>
        <taxon>Bacillota</taxon>
        <taxon>Clostridia</taxon>
        <taxon>Lachnospirales</taxon>
        <taxon>Lachnospiraceae</taxon>
        <taxon>Hungatella</taxon>
    </lineage>
</organism>
<accession>A0A174G774</accession>
<dbReference type="GO" id="GO:0005886">
    <property type="term" value="C:plasma membrane"/>
    <property type="evidence" value="ECO:0007669"/>
    <property type="project" value="UniProtKB-SubCell"/>
</dbReference>
<dbReference type="CDD" id="cd06261">
    <property type="entry name" value="TM_PBP2"/>
    <property type="match status" value="1"/>
</dbReference>
<dbReference type="InterPro" id="IPR035906">
    <property type="entry name" value="MetI-like_sf"/>
</dbReference>
<dbReference type="PROSITE" id="PS50928">
    <property type="entry name" value="ABC_TM1"/>
    <property type="match status" value="1"/>
</dbReference>
<dbReference type="InterPro" id="IPR000515">
    <property type="entry name" value="MetI-like"/>
</dbReference>
<evidence type="ECO:0000256" key="1">
    <source>
        <dbReference type="ARBA" id="ARBA00004651"/>
    </source>
</evidence>
<gene>
    <name evidence="9" type="primary">ycjP_60</name>
    <name evidence="9" type="ORF">ERS852407_03245</name>
</gene>
<evidence type="ECO:0000256" key="3">
    <source>
        <dbReference type="ARBA" id="ARBA00022475"/>
    </source>
</evidence>
<feature type="transmembrane region" description="Helical" evidence="7">
    <location>
        <begin position="244"/>
        <end position="265"/>
    </location>
</feature>
<comment type="subcellular location">
    <subcellularLocation>
        <location evidence="1 7">Cell membrane</location>
        <topology evidence="1 7">Multi-pass membrane protein</topology>
    </subcellularLocation>
</comment>
<reference evidence="9 10" key="1">
    <citation type="submission" date="2015-09" db="EMBL/GenBank/DDBJ databases">
        <authorList>
            <consortium name="Pathogen Informatics"/>
        </authorList>
    </citation>
    <scope>NUCLEOTIDE SEQUENCE [LARGE SCALE GENOMIC DNA]</scope>
    <source>
        <strain evidence="9 10">2789STDY5608850</strain>
    </source>
</reference>
<keyword evidence="6 7" id="KW-0472">Membrane</keyword>
<comment type="similarity">
    <text evidence="7">Belongs to the binding-protein-dependent transport system permease family.</text>
</comment>
<keyword evidence="3" id="KW-1003">Cell membrane</keyword>
<dbReference type="GO" id="GO:0055085">
    <property type="term" value="P:transmembrane transport"/>
    <property type="evidence" value="ECO:0007669"/>
    <property type="project" value="InterPro"/>
</dbReference>
<evidence type="ECO:0000259" key="8">
    <source>
        <dbReference type="PROSITE" id="PS50928"/>
    </source>
</evidence>
<dbReference type="Proteomes" id="UP000095651">
    <property type="component" value="Unassembled WGS sequence"/>
</dbReference>
<keyword evidence="2 7" id="KW-0813">Transport</keyword>
<keyword evidence="5 7" id="KW-1133">Transmembrane helix</keyword>
<feature type="transmembrane region" description="Helical" evidence="7">
    <location>
        <begin position="12"/>
        <end position="38"/>
    </location>
</feature>
<sequence>MERFLKRSLKYRVTAVLCYAIMSISAVVALYPFIWVVFSSLKDNNEIYSNSFGLPKAAVWSNYAEAWKGARVGRSFVNSILVCLVTLAVLTVITSMASYILTRVTKSRLLSVYFSLGIMIPVHALLIPSVLIFKGLHLIDHLSGLMIVYTAVNISFAMFIMNGFMEGIPRELDEAATIDGCGRAGIFFHIVFPVAKPGIATVATITFLNCWNDLLLGLVLISTPARKTLSMTISALKGSYVTQYGLLCAGFVISIVPVVFMYLLFQKQVIAGMTAGAVKG</sequence>
<evidence type="ECO:0000313" key="9">
    <source>
        <dbReference type="EMBL" id="CUO57497.1"/>
    </source>
</evidence>
<feature type="transmembrane region" description="Helical" evidence="7">
    <location>
        <begin position="113"/>
        <end position="133"/>
    </location>
</feature>
<dbReference type="EMBL" id="CYZE01000008">
    <property type="protein sequence ID" value="CUO57497.1"/>
    <property type="molecule type" value="Genomic_DNA"/>
</dbReference>
<evidence type="ECO:0000256" key="5">
    <source>
        <dbReference type="ARBA" id="ARBA00022989"/>
    </source>
</evidence>